<comment type="caution">
    <text evidence="1">The sequence shown here is derived from an EMBL/GenBank/DDBJ whole genome shotgun (WGS) entry which is preliminary data.</text>
</comment>
<protein>
    <submittedName>
        <fullName evidence="1">Uncharacterized protein</fullName>
    </submittedName>
</protein>
<proteinExistence type="predicted"/>
<sequence length="122" mass="13984">MRTVLLEHADERGVSIDLVEEVREGTVGKLSRYATATKAWYDNKLAPCHFVPGDMVLRRALILGKLQKKWEGPFIVTRVGTNRAYHLAELDGTSLPHPWNAEALKKYYVSQVRPIDLALYYW</sequence>
<dbReference type="EMBL" id="SPHZ02000012">
    <property type="protein sequence ID" value="KAF0889590.1"/>
    <property type="molecule type" value="Genomic_DNA"/>
</dbReference>
<keyword evidence="2" id="KW-1185">Reference proteome</keyword>
<gene>
    <name evidence="1" type="ORF">E2562_028681</name>
</gene>
<organism evidence="1 2">
    <name type="scientific">Oryza meyeriana var. granulata</name>
    <dbReference type="NCBI Taxonomy" id="110450"/>
    <lineage>
        <taxon>Eukaryota</taxon>
        <taxon>Viridiplantae</taxon>
        <taxon>Streptophyta</taxon>
        <taxon>Embryophyta</taxon>
        <taxon>Tracheophyta</taxon>
        <taxon>Spermatophyta</taxon>
        <taxon>Magnoliopsida</taxon>
        <taxon>Liliopsida</taxon>
        <taxon>Poales</taxon>
        <taxon>Poaceae</taxon>
        <taxon>BOP clade</taxon>
        <taxon>Oryzoideae</taxon>
        <taxon>Oryzeae</taxon>
        <taxon>Oryzinae</taxon>
        <taxon>Oryza</taxon>
        <taxon>Oryza meyeriana</taxon>
    </lineage>
</organism>
<dbReference type="AlphaFoldDB" id="A0A6G1BNS0"/>
<evidence type="ECO:0000313" key="2">
    <source>
        <dbReference type="Proteomes" id="UP000479710"/>
    </source>
</evidence>
<reference evidence="1 2" key="1">
    <citation type="submission" date="2019-11" db="EMBL/GenBank/DDBJ databases">
        <title>Whole genome sequence of Oryza granulata.</title>
        <authorList>
            <person name="Li W."/>
        </authorList>
    </citation>
    <scope>NUCLEOTIDE SEQUENCE [LARGE SCALE GENOMIC DNA]</scope>
    <source>
        <strain evidence="2">cv. Menghai</strain>
        <tissue evidence="1">Leaf</tissue>
    </source>
</reference>
<name>A0A6G1BNS0_9ORYZ</name>
<evidence type="ECO:0000313" key="1">
    <source>
        <dbReference type="EMBL" id="KAF0889590.1"/>
    </source>
</evidence>
<dbReference type="Proteomes" id="UP000479710">
    <property type="component" value="Unassembled WGS sequence"/>
</dbReference>
<dbReference type="OrthoDB" id="686884at2759"/>
<accession>A0A6G1BNS0</accession>